<evidence type="ECO:0000313" key="9">
    <source>
        <dbReference type="Proteomes" id="UP001589788"/>
    </source>
</evidence>
<dbReference type="GO" id="GO:0004588">
    <property type="term" value="F:orotate phosphoribosyltransferase activity"/>
    <property type="evidence" value="ECO:0007669"/>
    <property type="project" value="UniProtKB-EC"/>
</dbReference>
<evidence type="ECO:0000313" key="8">
    <source>
        <dbReference type="EMBL" id="MFC0082461.1"/>
    </source>
</evidence>
<comment type="similarity">
    <text evidence="6">Belongs to the purine/pyrimidine phosphoribosyltransferase family. PyrE subfamily.</text>
</comment>
<dbReference type="SUPFAM" id="SSF53271">
    <property type="entry name" value="PRTase-like"/>
    <property type="match status" value="1"/>
</dbReference>
<feature type="binding site" evidence="6">
    <location>
        <position position="123"/>
    </location>
    <ligand>
        <name>5-phospho-alpha-D-ribose 1-diphosphate</name>
        <dbReference type="ChEBI" id="CHEBI:58017"/>
        <note>ligand shared between dimeric partners</note>
    </ligand>
</feature>
<dbReference type="Gene3D" id="3.40.50.2020">
    <property type="match status" value="1"/>
</dbReference>
<feature type="binding site" description="in other chain" evidence="6">
    <location>
        <begin position="145"/>
        <end position="153"/>
    </location>
    <ligand>
        <name>5-phospho-alpha-D-ribose 1-diphosphate</name>
        <dbReference type="ChEBI" id="CHEBI:58017"/>
        <note>ligand shared between dimeric partners</note>
    </ligand>
</feature>
<comment type="caution">
    <text evidence="8">The sequence shown here is derived from an EMBL/GenBank/DDBJ whole genome shotgun (WGS) entry which is preliminary data.</text>
</comment>
<dbReference type="Proteomes" id="UP001589788">
    <property type="component" value="Unassembled WGS sequence"/>
</dbReference>
<dbReference type="EMBL" id="JBHLYQ010000105">
    <property type="protein sequence ID" value="MFC0082461.1"/>
    <property type="molecule type" value="Genomic_DNA"/>
</dbReference>
<dbReference type="CDD" id="cd06223">
    <property type="entry name" value="PRTases_typeI"/>
    <property type="match status" value="1"/>
</dbReference>
<evidence type="ECO:0000256" key="1">
    <source>
        <dbReference type="ARBA" id="ARBA00004889"/>
    </source>
</evidence>
<feature type="binding site" evidence="6">
    <location>
        <position position="119"/>
    </location>
    <ligand>
        <name>5-phospho-alpha-D-ribose 1-diphosphate</name>
        <dbReference type="ChEBI" id="CHEBI:58017"/>
        <note>ligand shared between dimeric partners</note>
    </ligand>
</feature>
<feature type="binding site" description="in other chain" evidence="6">
    <location>
        <position position="120"/>
    </location>
    <ligand>
        <name>5-phospho-alpha-D-ribose 1-diphosphate</name>
        <dbReference type="ChEBI" id="CHEBI:58017"/>
        <note>ligand shared between dimeric partners</note>
    </ligand>
</feature>
<dbReference type="RefSeq" id="WP_377790051.1">
    <property type="nucleotide sequence ID" value="NZ_JBHLYQ010000105.1"/>
</dbReference>
<comment type="cofactor">
    <cofactor evidence="6">
        <name>Mg(2+)</name>
        <dbReference type="ChEBI" id="CHEBI:18420"/>
    </cofactor>
</comment>
<name>A0ABV6C442_9ACTN</name>
<comment type="pathway">
    <text evidence="1 6">Pyrimidine metabolism; UMP biosynthesis via de novo pathway; UMP from orotate: step 1/2.</text>
</comment>
<dbReference type="InterPro" id="IPR029057">
    <property type="entry name" value="PRTase-like"/>
</dbReference>
<dbReference type="InterPro" id="IPR000836">
    <property type="entry name" value="PRTase_dom"/>
</dbReference>
<evidence type="ECO:0000256" key="4">
    <source>
        <dbReference type="ARBA" id="ARBA00022679"/>
    </source>
</evidence>
<comment type="catalytic activity">
    <reaction evidence="6">
        <text>orotidine 5'-phosphate + diphosphate = orotate + 5-phospho-alpha-D-ribose 1-diphosphate</text>
        <dbReference type="Rhea" id="RHEA:10380"/>
        <dbReference type="ChEBI" id="CHEBI:30839"/>
        <dbReference type="ChEBI" id="CHEBI:33019"/>
        <dbReference type="ChEBI" id="CHEBI:57538"/>
        <dbReference type="ChEBI" id="CHEBI:58017"/>
        <dbReference type="EC" id="2.4.2.10"/>
    </reaction>
</comment>
<reference evidence="8 9" key="1">
    <citation type="submission" date="2024-09" db="EMBL/GenBank/DDBJ databases">
        <authorList>
            <person name="Sun Q."/>
            <person name="Mori K."/>
        </authorList>
    </citation>
    <scope>NUCLEOTIDE SEQUENCE [LARGE SCALE GENOMIC DNA]</scope>
    <source>
        <strain evidence="8 9">JCM 15389</strain>
    </source>
</reference>
<feature type="region of interest" description="Disordered" evidence="7">
    <location>
        <begin position="1"/>
        <end position="20"/>
    </location>
</feature>
<feature type="binding site" evidence="6">
    <location>
        <position position="177"/>
    </location>
    <ligand>
        <name>orotate</name>
        <dbReference type="ChEBI" id="CHEBI:30839"/>
    </ligand>
</feature>
<keyword evidence="3 6" id="KW-0328">Glycosyltransferase</keyword>
<dbReference type="NCBIfam" id="TIGR00336">
    <property type="entry name" value="pyrE"/>
    <property type="match status" value="1"/>
</dbReference>
<organism evidence="8 9">
    <name type="scientific">Aciditerrimonas ferrireducens</name>
    <dbReference type="NCBI Taxonomy" id="667306"/>
    <lineage>
        <taxon>Bacteria</taxon>
        <taxon>Bacillati</taxon>
        <taxon>Actinomycetota</taxon>
        <taxon>Acidimicrobiia</taxon>
        <taxon>Acidimicrobiales</taxon>
        <taxon>Acidimicrobiaceae</taxon>
        <taxon>Aciditerrimonas</taxon>
    </lineage>
</organism>
<evidence type="ECO:0000256" key="5">
    <source>
        <dbReference type="ARBA" id="ARBA00022975"/>
    </source>
</evidence>
<dbReference type="EC" id="2.4.2.10" evidence="2 6"/>
<comment type="caution">
    <text evidence="6">Lacks conserved residue(s) required for the propagation of feature annotation.</text>
</comment>
<keyword evidence="6" id="KW-0460">Magnesium</keyword>
<feature type="binding site" evidence="6">
    <location>
        <position position="149"/>
    </location>
    <ligand>
        <name>orotate</name>
        <dbReference type="ChEBI" id="CHEBI:30839"/>
    </ligand>
</feature>
<dbReference type="PANTHER" id="PTHR19278:SF9">
    <property type="entry name" value="URIDINE 5'-MONOPHOSPHATE SYNTHASE"/>
    <property type="match status" value="1"/>
</dbReference>
<keyword evidence="4 6" id="KW-0808">Transferase</keyword>
<protein>
    <recommendedName>
        <fullName evidence="2 6">Orotate phosphoribosyltransferase</fullName>
        <shortName evidence="6">OPRT</shortName>
        <shortName evidence="6">OPRTase</shortName>
        <ecNumber evidence="2 6">2.4.2.10</ecNumber>
    </recommendedName>
</protein>
<feature type="binding site" description="in other chain" evidence="6">
    <location>
        <position position="49"/>
    </location>
    <ligand>
        <name>5-phospho-alpha-D-ribose 1-diphosphate</name>
        <dbReference type="ChEBI" id="CHEBI:58017"/>
        <note>ligand shared between dimeric partners</note>
    </ligand>
</feature>
<keyword evidence="5 6" id="KW-0665">Pyrimidine biosynthesis</keyword>
<evidence type="ECO:0000256" key="2">
    <source>
        <dbReference type="ARBA" id="ARBA00011971"/>
    </source>
</evidence>
<gene>
    <name evidence="6 8" type="primary">pyrE</name>
    <name evidence="8" type="ORF">ACFFRE_09985</name>
</gene>
<dbReference type="HAMAP" id="MF_01208">
    <property type="entry name" value="PyrE"/>
    <property type="match status" value="1"/>
</dbReference>
<keyword evidence="9" id="KW-1185">Reference proteome</keyword>
<proteinExistence type="inferred from homology"/>
<comment type="function">
    <text evidence="6">Catalyzes the transfer of a ribosyl phosphate group from 5-phosphoribose 1-diphosphate to orotate, leading to the formation of orotidine monophosphate (OMP).</text>
</comment>
<evidence type="ECO:0000256" key="6">
    <source>
        <dbReference type="HAMAP-Rule" id="MF_01208"/>
    </source>
</evidence>
<comment type="subunit">
    <text evidence="6">Homodimer.</text>
</comment>
<sequence length="214" mass="21698">MALSTPDPGGAQRGGGSLDPGALPLEALRPALVAHLREHAVRTGQFVLKSGRPSTWFIDAKQTVCRPEGMLLVARGVLALLPPATTAIGGLTMGADPVAFATAALGNATGRPLKAFSVRKEVKDHGGGGRIAGALDPGDRVVVTEDTVTRGTSLLQAVEAVRAAGAEVLLAIAVVDRGGAARDLLADHGVPFAALLGAPDLGFPFDEPARPSPS</sequence>
<accession>A0ABV6C442</accession>
<dbReference type="PANTHER" id="PTHR19278">
    <property type="entry name" value="OROTATE PHOSPHORIBOSYLTRANSFERASE"/>
    <property type="match status" value="1"/>
</dbReference>
<evidence type="ECO:0000256" key="7">
    <source>
        <dbReference type="SAM" id="MobiDB-lite"/>
    </source>
</evidence>
<evidence type="ECO:0000256" key="3">
    <source>
        <dbReference type="ARBA" id="ARBA00022676"/>
    </source>
</evidence>
<feature type="binding site" evidence="6">
    <location>
        <position position="125"/>
    </location>
    <ligand>
        <name>5-phospho-alpha-D-ribose 1-diphosphate</name>
        <dbReference type="ChEBI" id="CHEBI:58017"/>
        <note>ligand shared between dimeric partners</note>
    </ligand>
</feature>
<dbReference type="InterPro" id="IPR023031">
    <property type="entry name" value="OPRT"/>
</dbReference>
<dbReference type="InterPro" id="IPR004467">
    <property type="entry name" value="Or_phspho_trans_dom"/>
</dbReference>